<dbReference type="AlphaFoldDB" id="A0A4U3AS20"/>
<dbReference type="RefSeq" id="WP_137051677.1">
    <property type="nucleotide sequence ID" value="NZ_SZOM01000068.1"/>
</dbReference>
<name>A0A4U3AS20_9BACI</name>
<dbReference type="Pfam" id="PF00583">
    <property type="entry name" value="Acetyltransf_1"/>
    <property type="match status" value="1"/>
</dbReference>
<dbReference type="PROSITE" id="PS51186">
    <property type="entry name" value="GNAT"/>
    <property type="match status" value="1"/>
</dbReference>
<comment type="caution">
    <text evidence="3">The sequence shown here is derived from an EMBL/GenBank/DDBJ whole genome shotgun (WGS) entry which is preliminary data.</text>
</comment>
<feature type="domain" description="N-acetyltransferase" evidence="1">
    <location>
        <begin position="3"/>
        <end position="152"/>
    </location>
</feature>
<keyword evidence="3" id="KW-0808">Transferase</keyword>
<dbReference type="Gene3D" id="3.40.630.30">
    <property type="match status" value="1"/>
</dbReference>
<evidence type="ECO:0000313" key="3">
    <source>
        <dbReference type="EMBL" id="TKI91277.1"/>
    </source>
</evidence>
<dbReference type="Proteomes" id="UP000306037">
    <property type="component" value="Unassembled WGS sequence"/>
</dbReference>
<gene>
    <name evidence="2" type="ORF">FC694_10020</name>
    <name evidence="3" type="ORF">FC699_22350</name>
</gene>
<evidence type="ECO:0000259" key="1">
    <source>
        <dbReference type="PROSITE" id="PS51186"/>
    </source>
</evidence>
<proteinExistence type="predicted"/>
<dbReference type="InterPro" id="IPR050276">
    <property type="entry name" value="MshD_Acetyltransferase"/>
</dbReference>
<dbReference type="InterPro" id="IPR000182">
    <property type="entry name" value="GNAT_dom"/>
</dbReference>
<protein>
    <submittedName>
        <fullName evidence="3">GNAT family N-acetyltransferase</fullName>
    </submittedName>
</protein>
<evidence type="ECO:0000313" key="4">
    <source>
        <dbReference type="Proteomes" id="UP000305222"/>
    </source>
</evidence>
<dbReference type="CDD" id="cd04301">
    <property type="entry name" value="NAT_SF"/>
    <property type="match status" value="1"/>
</dbReference>
<dbReference type="InterPro" id="IPR027455">
    <property type="entry name" value="Sper_AcTfrase_N"/>
</dbReference>
<dbReference type="SUPFAM" id="SSF55729">
    <property type="entry name" value="Acyl-CoA N-acyltransferases (Nat)"/>
    <property type="match status" value="1"/>
</dbReference>
<dbReference type="InterPro" id="IPR016181">
    <property type="entry name" value="Acyl_CoA_acyltransferase"/>
</dbReference>
<dbReference type="Proteomes" id="UP000305222">
    <property type="component" value="Unassembled WGS sequence"/>
</dbReference>
<accession>A0A4U3AS20</accession>
<dbReference type="EMBL" id="SZOM01000068">
    <property type="protein sequence ID" value="TKH17162.1"/>
    <property type="molecule type" value="Genomic_DNA"/>
</dbReference>
<dbReference type="Gene3D" id="1.10.287.900">
    <property type="entry name" value="The crystal structure of the spermine/spermidine acetyltransferase from enterococcus faecali"/>
    <property type="match status" value="1"/>
</dbReference>
<organism evidence="3 4">
    <name type="scientific">Bacillus wiedmannii</name>
    <dbReference type="NCBI Taxonomy" id="1890302"/>
    <lineage>
        <taxon>Bacteria</taxon>
        <taxon>Bacillati</taxon>
        <taxon>Bacillota</taxon>
        <taxon>Bacilli</taxon>
        <taxon>Bacillales</taxon>
        <taxon>Bacillaceae</taxon>
        <taxon>Bacillus</taxon>
        <taxon>Bacillus cereus group</taxon>
    </lineage>
</organism>
<evidence type="ECO:0000313" key="5">
    <source>
        <dbReference type="Proteomes" id="UP000306037"/>
    </source>
</evidence>
<reference evidence="4 5" key="1">
    <citation type="journal article" date="2019" name="Environ. Microbiol.">
        <title>An active ?-lactamase is a part of an orchestrated cell wall stress resistance network of Bacillus subtilis and related rhizosphere species.</title>
        <authorList>
            <person name="Bucher T."/>
            <person name="Keren-Paz A."/>
            <person name="Hausser J."/>
            <person name="Olender T."/>
            <person name="Cytryn E."/>
            <person name="Kolodkin-Gal I."/>
        </authorList>
    </citation>
    <scope>NUCLEOTIDE SEQUENCE [LARGE SCALE GENOMIC DNA]</scope>
    <source>
        <strain evidence="3 4">I5</strain>
        <strain evidence="2 5">I71</strain>
    </source>
</reference>
<evidence type="ECO:0000313" key="2">
    <source>
        <dbReference type="EMBL" id="TKH17162.1"/>
    </source>
</evidence>
<dbReference type="GO" id="GO:0016747">
    <property type="term" value="F:acyltransferase activity, transferring groups other than amino-acyl groups"/>
    <property type="evidence" value="ECO:0007669"/>
    <property type="project" value="InterPro"/>
</dbReference>
<dbReference type="PANTHER" id="PTHR43617">
    <property type="entry name" value="L-AMINO ACID N-ACETYLTRANSFERASE"/>
    <property type="match status" value="1"/>
</dbReference>
<sequence length="152" mass="17908">MNLHICEVTSNNWREVANLSLNKDQQKFIESTAFCLAESRFEENSTSVSLYDGKQLIGYAMYGWYCDEDQSIWLDRFMIDASFQGKGYAKPLLRLLIEYLHQKFHCKTIYLSIHPDNKFALRLYESIGFRLNGEIDEEWQFGFGLEMEFSIN</sequence>
<dbReference type="EMBL" id="SZON01001392">
    <property type="protein sequence ID" value="TKI91277.1"/>
    <property type="molecule type" value="Genomic_DNA"/>
</dbReference>